<name>A0A2K3JT56_TRIPR</name>
<gene>
    <name evidence="2" type="ORF">L195_g058583</name>
</gene>
<dbReference type="AlphaFoldDB" id="A0A2K3JT56"/>
<reference evidence="2 3" key="2">
    <citation type="journal article" date="2017" name="Front. Plant Sci.">
        <title>Gene Classification and Mining of Molecular Markers Useful in Red Clover (Trifolium pratense) Breeding.</title>
        <authorList>
            <person name="Istvanek J."/>
            <person name="Dluhosova J."/>
            <person name="Dluhos P."/>
            <person name="Patkova L."/>
            <person name="Nedelnik J."/>
            <person name="Repkova J."/>
        </authorList>
    </citation>
    <scope>NUCLEOTIDE SEQUENCE [LARGE SCALE GENOMIC DNA]</scope>
    <source>
        <strain evidence="3">cv. Tatra</strain>
        <tissue evidence="2">Young leaves</tissue>
    </source>
</reference>
<sequence>WRICRGFFPTHAHQRDKGIQCPPNCVVCNNNCEDTVRILFACPLSVQVWRAAGLWNRIQGAGNNTSSATDTIFLLLQQLNAHKSARMTVIMWSLRKHRNLKLWQNLTETCAQIVDRALQICN</sequence>
<feature type="domain" description="Reverse transcriptase zinc-binding" evidence="1">
    <location>
        <begin position="1"/>
        <end position="49"/>
    </location>
</feature>
<comment type="caution">
    <text evidence="2">The sequence shown here is derived from an EMBL/GenBank/DDBJ whole genome shotgun (WGS) entry which is preliminary data.</text>
</comment>
<evidence type="ECO:0000313" key="2">
    <source>
        <dbReference type="EMBL" id="PNX57217.1"/>
    </source>
</evidence>
<organism evidence="2 3">
    <name type="scientific">Trifolium pratense</name>
    <name type="common">Red clover</name>
    <dbReference type="NCBI Taxonomy" id="57577"/>
    <lineage>
        <taxon>Eukaryota</taxon>
        <taxon>Viridiplantae</taxon>
        <taxon>Streptophyta</taxon>
        <taxon>Embryophyta</taxon>
        <taxon>Tracheophyta</taxon>
        <taxon>Spermatophyta</taxon>
        <taxon>Magnoliopsida</taxon>
        <taxon>eudicotyledons</taxon>
        <taxon>Gunneridae</taxon>
        <taxon>Pentapetalae</taxon>
        <taxon>rosids</taxon>
        <taxon>fabids</taxon>
        <taxon>Fabales</taxon>
        <taxon>Fabaceae</taxon>
        <taxon>Papilionoideae</taxon>
        <taxon>50 kb inversion clade</taxon>
        <taxon>NPAAA clade</taxon>
        <taxon>Hologalegina</taxon>
        <taxon>IRL clade</taxon>
        <taxon>Trifolieae</taxon>
        <taxon>Trifolium</taxon>
    </lineage>
</organism>
<protein>
    <submittedName>
        <fullName evidence="2">Cytochrome p450</fullName>
    </submittedName>
</protein>
<evidence type="ECO:0000259" key="1">
    <source>
        <dbReference type="Pfam" id="PF13966"/>
    </source>
</evidence>
<accession>A0A2K3JT56</accession>
<dbReference type="EMBL" id="ASHM01122629">
    <property type="protein sequence ID" value="PNX57217.1"/>
    <property type="molecule type" value="Genomic_DNA"/>
</dbReference>
<reference evidence="2 3" key="1">
    <citation type="journal article" date="2014" name="Am. J. Bot.">
        <title>Genome assembly and annotation for red clover (Trifolium pratense; Fabaceae).</title>
        <authorList>
            <person name="Istvanek J."/>
            <person name="Jaros M."/>
            <person name="Krenek A."/>
            <person name="Repkova J."/>
        </authorList>
    </citation>
    <scope>NUCLEOTIDE SEQUENCE [LARGE SCALE GENOMIC DNA]</scope>
    <source>
        <strain evidence="3">cv. Tatra</strain>
        <tissue evidence="2">Young leaves</tissue>
    </source>
</reference>
<dbReference type="InterPro" id="IPR026960">
    <property type="entry name" value="RVT-Znf"/>
</dbReference>
<feature type="non-terminal residue" evidence="2">
    <location>
        <position position="1"/>
    </location>
</feature>
<evidence type="ECO:0000313" key="3">
    <source>
        <dbReference type="Proteomes" id="UP000236291"/>
    </source>
</evidence>
<proteinExistence type="predicted"/>
<dbReference type="Pfam" id="PF13966">
    <property type="entry name" value="zf-RVT"/>
    <property type="match status" value="1"/>
</dbReference>
<dbReference type="Proteomes" id="UP000236291">
    <property type="component" value="Unassembled WGS sequence"/>
</dbReference>